<dbReference type="EMBL" id="CP043494">
    <property type="protein sequence ID" value="WNG45380.1"/>
    <property type="molecule type" value="Genomic_DNA"/>
</dbReference>
<sequence length="725" mass="81843">MALATSAGSPPAPLADSPASSLGVTLPIEVIGENGTERSITLPLTEQDRQSVLKLWLQVHSLSYENKASIRFNNGAWIDLNNSTAFVEGLGRNYGGIGGAFATLPLRIDVPAGALVAGNNILHFKFNQSDGRSIGFRVLKLNFIRPDGSRVFADGQFTQEDPNTWQPPISTENAIAEGELLWRSGALIQSQKNPVSIHAHCMDCHTQDGRDLKYFNYSNHAIIERSKFHGLTAEQGMKIASYIRTLSGVPNPGRPWNPPYQPGPRVGLQPVEHWAAGAGIEQVLEKDRDILPHIFPRFPNIQQGDVLTTGSLNTRTTPIPLQLPDWNHWLPTIHPKDAWGSDFTHSDAYKCYNGENGGCSTMGPDYKSMRARAALVKDSAYTNYFENLHYQSQSWKRALYEFLCPRYPSAQRCYKFPEGKERIPDELIGHDEAYAQKLYSTTLWAMVKTWEIMQEFGLEGHQKQLYKSSREDWGWMINYSFDTSPNMLQLHRDRTGINNNSPLMFVYFSAAWYQLAFTLYNGNHSDGMYRDGQRPIDWPYAYAFIAELQNSPTPNVPLNGLLTLWLLKAMQVADNTIGPDSRVSGYHNPSPGWAPRTVADLSKLVAPGFMKGWSDITEEERQDILEAMLYAWWTKSNDYDKTVWWKDSEVASTTEVINGNYEGSVGNKLWYVLSHFKHHGVSPGLVNSVATWAQGIWPQRDWSEVTRASCRPQLHYYICDTESFR</sequence>
<proteinExistence type="predicted"/>
<accession>A0ABY9WP13</accession>
<evidence type="ECO:0008006" key="3">
    <source>
        <dbReference type="Google" id="ProtNLM"/>
    </source>
</evidence>
<keyword evidence="2" id="KW-1185">Reference proteome</keyword>
<gene>
    <name evidence="1" type="ORF">F0U60_15670</name>
</gene>
<dbReference type="RefSeq" id="WP_395820062.1">
    <property type="nucleotide sequence ID" value="NZ_CP043494.1"/>
</dbReference>
<reference evidence="1 2" key="1">
    <citation type="submission" date="2019-08" db="EMBL/GenBank/DDBJ databases">
        <title>Archangium and Cystobacter genomes.</title>
        <authorList>
            <person name="Chen I.-C.K."/>
            <person name="Wielgoss S."/>
        </authorList>
    </citation>
    <scope>NUCLEOTIDE SEQUENCE [LARGE SCALE GENOMIC DNA]</scope>
    <source>
        <strain evidence="1 2">Cbm 6</strain>
    </source>
</reference>
<name>A0ABY9WP13_9BACT</name>
<dbReference type="Proteomes" id="UP001611383">
    <property type="component" value="Chromosome"/>
</dbReference>
<evidence type="ECO:0000313" key="2">
    <source>
        <dbReference type="Proteomes" id="UP001611383"/>
    </source>
</evidence>
<evidence type="ECO:0000313" key="1">
    <source>
        <dbReference type="EMBL" id="WNG45380.1"/>
    </source>
</evidence>
<protein>
    <recommendedName>
        <fullName evidence="3">Cytochrome c domain-containing protein</fullName>
    </recommendedName>
</protein>
<organism evidence="1 2">
    <name type="scientific">Archangium minus</name>
    <dbReference type="NCBI Taxonomy" id="83450"/>
    <lineage>
        <taxon>Bacteria</taxon>
        <taxon>Pseudomonadati</taxon>
        <taxon>Myxococcota</taxon>
        <taxon>Myxococcia</taxon>
        <taxon>Myxococcales</taxon>
        <taxon>Cystobacterineae</taxon>
        <taxon>Archangiaceae</taxon>
        <taxon>Archangium</taxon>
    </lineage>
</organism>